<evidence type="ECO:0000313" key="2">
    <source>
        <dbReference type="EMBL" id="MBM7641726.1"/>
    </source>
</evidence>
<sequence>MIKIFGKVRYHWQPELTWFIIYWSITMIPIFIGLSLLYERTKIPNSVFFLFAVFIILLSLGFHRYFLIPGDGTLKVISLNPFKPSKIIISEIKKIEVTKSTVTFILSNGKERIFYMRKWPKKYFLDDLALQPDFTGEVELTDHLTKLDYFESYRKDKKALTKS</sequence>
<evidence type="ECO:0000256" key="1">
    <source>
        <dbReference type="SAM" id="Phobius"/>
    </source>
</evidence>
<dbReference type="RefSeq" id="WP_205008608.1">
    <property type="nucleotide sequence ID" value="NZ_JAFBEH010000001.1"/>
</dbReference>
<comment type="caution">
    <text evidence="2">The sequence shown here is derived from an EMBL/GenBank/DDBJ whole genome shotgun (WGS) entry which is preliminary data.</text>
</comment>
<keyword evidence="1" id="KW-0812">Transmembrane</keyword>
<gene>
    <name evidence="2" type="ORF">JOC28_000010</name>
</gene>
<keyword evidence="1" id="KW-1133">Transmembrane helix</keyword>
<dbReference type="Proteomes" id="UP000697472">
    <property type="component" value="Unassembled WGS sequence"/>
</dbReference>
<dbReference type="EMBL" id="JAFBEH010000001">
    <property type="protein sequence ID" value="MBM7641726.1"/>
    <property type="molecule type" value="Genomic_DNA"/>
</dbReference>
<protein>
    <recommendedName>
        <fullName evidence="4">EbsA protein</fullName>
    </recommendedName>
</protein>
<dbReference type="Pfam" id="PF17255">
    <property type="entry name" value="EbsA"/>
    <property type="match status" value="1"/>
</dbReference>
<name>A0ABS2PPA3_9STRE</name>
<feature type="transmembrane region" description="Helical" evidence="1">
    <location>
        <begin position="20"/>
        <end position="38"/>
    </location>
</feature>
<keyword evidence="1" id="KW-0472">Membrane</keyword>
<organism evidence="2 3">
    <name type="scientific">Streptococcus loxodontisalivarius</name>
    <dbReference type="NCBI Taxonomy" id="1349415"/>
    <lineage>
        <taxon>Bacteria</taxon>
        <taxon>Bacillati</taxon>
        <taxon>Bacillota</taxon>
        <taxon>Bacilli</taxon>
        <taxon>Lactobacillales</taxon>
        <taxon>Streptococcaceae</taxon>
        <taxon>Streptococcus</taxon>
    </lineage>
</organism>
<reference evidence="2 3" key="1">
    <citation type="submission" date="2021-01" db="EMBL/GenBank/DDBJ databases">
        <title>Genomic Encyclopedia of Type Strains, Phase IV (KMG-IV): sequencing the most valuable type-strain genomes for metagenomic binning, comparative biology and taxonomic classification.</title>
        <authorList>
            <person name="Goeker M."/>
        </authorList>
    </citation>
    <scope>NUCLEOTIDE SEQUENCE [LARGE SCALE GENOMIC DNA]</scope>
    <source>
        <strain evidence="2 3">DSM 27382</strain>
    </source>
</reference>
<proteinExistence type="predicted"/>
<evidence type="ECO:0000313" key="3">
    <source>
        <dbReference type="Proteomes" id="UP000697472"/>
    </source>
</evidence>
<evidence type="ECO:0008006" key="4">
    <source>
        <dbReference type="Google" id="ProtNLM"/>
    </source>
</evidence>
<accession>A0ABS2PPA3</accession>
<dbReference type="InterPro" id="IPR020215">
    <property type="entry name" value="EbsA-like"/>
</dbReference>
<keyword evidence="3" id="KW-1185">Reference proteome</keyword>
<feature type="transmembrane region" description="Helical" evidence="1">
    <location>
        <begin position="47"/>
        <end position="67"/>
    </location>
</feature>